<comment type="catalytic activity">
    <reaction evidence="6">
        <text>(6S)-NADPHX + ADP = AMP + phosphate + NADPH + H(+)</text>
        <dbReference type="Rhea" id="RHEA:32235"/>
        <dbReference type="ChEBI" id="CHEBI:15378"/>
        <dbReference type="ChEBI" id="CHEBI:43474"/>
        <dbReference type="ChEBI" id="CHEBI:57783"/>
        <dbReference type="ChEBI" id="CHEBI:64076"/>
        <dbReference type="ChEBI" id="CHEBI:456215"/>
        <dbReference type="ChEBI" id="CHEBI:456216"/>
        <dbReference type="EC" id="4.2.1.136"/>
    </reaction>
</comment>
<feature type="binding site" evidence="6">
    <location>
        <position position="220"/>
    </location>
    <ligand>
        <name>(6S)-NADPHX</name>
        <dbReference type="ChEBI" id="CHEBI:64076"/>
    </ligand>
</feature>
<dbReference type="STRING" id="1802538.A2382_02755"/>
<keyword evidence="5 6" id="KW-0456">Lyase</keyword>
<dbReference type="HAMAP" id="MF_01965">
    <property type="entry name" value="NADHX_dehydratase"/>
    <property type="match status" value="1"/>
</dbReference>
<evidence type="ECO:0000256" key="1">
    <source>
        <dbReference type="ARBA" id="ARBA00022741"/>
    </source>
</evidence>
<accession>A0A1F8CSA1</accession>
<evidence type="ECO:0000256" key="2">
    <source>
        <dbReference type="ARBA" id="ARBA00022840"/>
    </source>
</evidence>
<dbReference type="CDD" id="cd01171">
    <property type="entry name" value="YXKO-related"/>
    <property type="match status" value="1"/>
</dbReference>
<feature type="binding site" evidence="6">
    <location>
        <position position="219"/>
    </location>
    <ligand>
        <name>AMP</name>
        <dbReference type="ChEBI" id="CHEBI:456215"/>
    </ligand>
</feature>
<comment type="caution">
    <text evidence="8">The sequence shown here is derived from an EMBL/GenBank/DDBJ whole genome shotgun (WGS) entry which is preliminary data.</text>
</comment>
<dbReference type="InterPro" id="IPR000631">
    <property type="entry name" value="CARKD"/>
</dbReference>
<comment type="cofactor">
    <cofactor evidence="6">
        <name>Mg(2+)</name>
        <dbReference type="ChEBI" id="CHEBI:18420"/>
    </cofactor>
</comment>
<sequence>MEIYSPQEIKKIRLPASNSNGEDNGSITIIGGSDLFHGAPHLAMITASRFVDMVFFTSPEPSIGKIAEHLKSRLMSFIWMPFSEIKQYIKKSDAILIGPGLMRYRSEKDHPGEKKVNDRAGRETQKLTKELLTAFPDKKWVIDAGSLQVMEPEWIPSGAILTPNKKEYTLLFGNLDIKEAACKYNCTIVLKGKETLVVSPTKTIVVKGGNAGLTKGGTGDVQAGLTVALLAKNESLFASTAAAYLVKAAADSLFSKVGYYYNADDVASEVPHTLKLLLKGK</sequence>
<comment type="caution">
    <text evidence="6">Lacks conserved residue(s) required for the propagation of feature annotation.</text>
</comment>
<comment type="catalytic activity">
    <reaction evidence="6">
        <text>(6S)-NADHX + ADP = AMP + phosphate + NADH + H(+)</text>
        <dbReference type="Rhea" id="RHEA:32223"/>
        <dbReference type="ChEBI" id="CHEBI:15378"/>
        <dbReference type="ChEBI" id="CHEBI:43474"/>
        <dbReference type="ChEBI" id="CHEBI:57945"/>
        <dbReference type="ChEBI" id="CHEBI:64074"/>
        <dbReference type="ChEBI" id="CHEBI:456215"/>
        <dbReference type="ChEBI" id="CHEBI:456216"/>
        <dbReference type="EC" id="4.2.1.136"/>
    </reaction>
</comment>
<evidence type="ECO:0000256" key="4">
    <source>
        <dbReference type="ARBA" id="ARBA00023027"/>
    </source>
</evidence>
<feature type="binding site" evidence="6">
    <location>
        <begin position="191"/>
        <end position="195"/>
    </location>
    <ligand>
        <name>AMP</name>
        <dbReference type="ChEBI" id="CHEBI:456215"/>
    </ligand>
</feature>
<evidence type="ECO:0000256" key="3">
    <source>
        <dbReference type="ARBA" id="ARBA00022857"/>
    </source>
</evidence>
<dbReference type="Proteomes" id="UP000178999">
    <property type="component" value="Unassembled WGS sequence"/>
</dbReference>
<dbReference type="GO" id="GO:0005524">
    <property type="term" value="F:ATP binding"/>
    <property type="evidence" value="ECO:0007669"/>
    <property type="project" value="UniProtKB-KW"/>
</dbReference>
<feature type="binding site" evidence="6">
    <location>
        <position position="39"/>
    </location>
    <ligand>
        <name>(6S)-NADPHX</name>
        <dbReference type="ChEBI" id="CHEBI:64076"/>
    </ligand>
</feature>
<keyword evidence="4 6" id="KW-0520">NAD</keyword>
<feature type="domain" description="YjeF C-terminal" evidence="7">
    <location>
        <begin position="4"/>
        <end position="277"/>
    </location>
</feature>
<dbReference type="EMBL" id="MGHY01000019">
    <property type="protein sequence ID" value="OGM79131.1"/>
    <property type="molecule type" value="Genomic_DNA"/>
</dbReference>
<name>A0A1F8CSA1_9BACT</name>
<evidence type="ECO:0000256" key="5">
    <source>
        <dbReference type="ARBA" id="ARBA00023239"/>
    </source>
</evidence>
<dbReference type="Gene3D" id="3.40.1190.20">
    <property type="match status" value="1"/>
</dbReference>
<dbReference type="Pfam" id="PF01256">
    <property type="entry name" value="Carb_kinase"/>
    <property type="match status" value="1"/>
</dbReference>
<evidence type="ECO:0000256" key="6">
    <source>
        <dbReference type="HAMAP-Rule" id="MF_01965"/>
    </source>
</evidence>
<dbReference type="GO" id="GO:0110051">
    <property type="term" value="P:metabolite repair"/>
    <property type="evidence" value="ECO:0007669"/>
    <property type="project" value="TreeGrafter"/>
</dbReference>
<dbReference type="AlphaFoldDB" id="A0A1F8CSA1"/>
<dbReference type="PROSITE" id="PS51383">
    <property type="entry name" value="YJEF_C_3"/>
    <property type="match status" value="1"/>
</dbReference>
<comment type="function">
    <text evidence="6">Catalyzes the dehydration of the S-form of NAD(P)HX at the expense of ADP, which is converted to AMP. Together with NAD(P)HX epimerase, which catalyzes the epimerization of the S- and R-forms, the enzyme allows the repair of both epimers of NAD(P)HX, a damaged form of NAD(P)H that is a result of enzymatic or heat-dependent hydration.</text>
</comment>
<comment type="subunit">
    <text evidence="6">Homotetramer.</text>
</comment>
<dbReference type="PANTHER" id="PTHR12592">
    <property type="entry name" value="ATP-DEPENDENT (S)-NAD(P)H-HYDRATE DEHYDRATASE FAMILY MEMBER"/>
    <property type="match status" value="1"/>
</dbReference>
<evidence type="ECO:0000259" key="7">
    <source>
        <dbReference type="PROSITE" id="PS51383"/>
    </source>
</evidence>
<evidence type="ECO:0000313" key="9">
    <source>
        <dbReference type="Proteomes" id="UP000178999"/>
    </source>
</evidence>
<evidence type="ECO:0000313" key="8">
    <source>
        <dbReference type="EMBL" id="OGM79131.1"/>
    </source>
</evidence>
<dbReference type="InterPro" id="IPR029056">
    <property type="entry name" value="Ribokinase-like"/>
</dbReference>
<gene>
    <name evidence="6" type="primary">nnrD</name>
    <name evidence="8" type="ORF">A2382_02755</name>
</gene>
<keyword evidence="2 6" id="KW-0067">ATP-binding</keyword>
<dbReference type="PANTHER" id="PTHR12592:SF0">
    <property type="entry name" value="ATP-DEPENDENT (S)-NAD(P)H-HYDRATE DEHYDRATASE"/>
    <property type="match status" value="1"/>
</dbReference>
<proteinExistence type="inferred from homology"/>
<feature type="binding site" evidence="6">
    <location>
        <position position="100"/>
    </location>
    <ligand>
        <name>(6S)-NADPHX</name>
        <dbReference type="ChEBI" id="CHEBI:64076"/>
    </ligand>
</feature>
<dbReference type="NCBIfam" id="TIGR00196">
    <property type="entry name" value="yjeF_cterm"/>
    <property type="match status" value="1"/>
</dbReference>
<dbReference type="GO" id="GO:0052855">
    <property type="term" value="F:ADP-dependent NAD(P)H-hydrate dehydratase activity"/>
    <property type="evidence" value="ECO:0007669"/>
    <property type="project" value="UniProtKB-UniRule"/>
</dbReference>
<keyword evidence="1 6" id="KW-0547">Nucleotide-binding</keyword>
<dbReference type="SUPFAM" id="SSF53613">
    <property type="entry name" value="Ribokinase-like"/>
    <property type="match status" value="1"/>
</dbReference>
<keyword evidence="3 6" id="KW-0521">NADP</keyword>
<dbReference type="EC" id="4.2.1.136" evidence="6"/>
<comment type="similarity">
    <text evidence="6">Belongs to the NnrD/CARKD family.</text>
</comment>
<dbReference type="GO" id="GO:0046496">
    <property type="term" value="P:nicotinamide nucleotide metabolic process"/>
    <property type="evidence" value="ECO:0007669"/>
    <property type="project" value="UniProtKB-UniRule"/>
</dbReference>
<reference evidence="8 9" key="1">
    <citation type="journal article" date="2016" name="Nat. Commun.">
        <title>Thousands of microbial genomes shed light on interconnected biogeochemical processes in an aquifer system.</title>
        <authorList>
            <person name="Anantharaman K."/>
            <person name="Brown C.T."/>
            <person name="Hug L.A."/>
            <person name="Sharon I."/>
            <person name="Castelle C.J."/>
            <person name="Probst A.J."/>
            <person name="Thomas B.C."/>
            <person name="Singh A."/>
            <person name="Wilkins M.J."/>
            <person name="Karaoz U."/>
            <person name="Brodie E.L."/>
            <person name="Williams K.H."/>
            <person name="Hubbard S.S."/>
            <person name="Banfield J.F."/>
        </authorList>
    </citation>
    <scope>NUCLEOTIDE SEQUENCE [LARGE SCALE GENOMIC DNA]</scope>
</reference>
<organism evidence="8 9">
    <name type="scientific">Candidatus Woesebacteria bacterium RIFOXYB1_FULL_38_16</name>
    <dbReference type="NCBI Taxonomy" id="1802538"/>
    <lineage>
        <taxon>Bacteria</taxon>
        <taxon>Candidatus Woeseibacteriota</taxon>
    </lineage>
</organism>
<protein>
    <recommendedName>
        <fullName evidence="6">ADP-dependent (S)-NAD(P)H-hydrate dehydratase</fullName>
        <ecNumber evidence="6">4.2.1.136</ecNumber>
    </recommendedName>
    <alternativeName>
        <fullName evidence="6">ADP-dependent NAD(P)HX dehydratase</fullName>
    </alternativeName>
</protein>